<dbReference type="Gene3D" id="3.90.70.10">
    <property type="entry name" value="Cysteine proteinases"/>
    <property type="match status" value="1"/>
</dbReference>
<dbReference type="PROSITE" id="PS50235">
    <property type="entry name" value="USP_3"/>
    <property type="match status" value="1"/>
</dbReference>
<feature type="region of interest" description="Disordered" evidence="7">
    <location>
        <begin position="75"/>
        <end position="173"/>
    </location>
</feature>
<keyword evidence="3 6" id="KW-0833">Ubl conjugation pathway</keyword>
<feature type="compositionally biased region" description="Low complexity" evidence="7">
    <location>
        <begin position="293"/>
        <end position="305"/>
    </location>
</feature>
<comment type="similarity">
    <text evidence="6">Belongs to the peptidase C19 family.</text>
</comment>
<evidence type="ECO:0000256" key="1">
    <source>
        <dbReference type="ARBA" id="ARBA00000707"/>
    </source>
</evidence>
<keyword evidence="10" id="KW-1185">Reference proteome</keyword>
<reference evidence="9 10" key="1">
    <citation type="journal article" date="2016" name="Nat. Commun.">
        <title>Ectomycorrhizal ecology is imprinted in the genome of the dominant symbiotic fungus Cenococcum geophilum.</title>
        <authorList>
            <consortium name="DOE Joint Genome Institute"/>
            <person name="Peter M."/>
            <person name="Kohler A."/>
            <person name="Ohm R.A."/>
            <person name="Kuo A."/>
            <person name="Krutzmann J."/>
            <person name="Morin E."/>
            <person name="Arend M."/>
            <person name="Barry K.W."/>
            <person name="Binder M."/>
            <person name="Choi C."/>
            <person name="Clum A."/>
            <person name="Copeland A."/>
            <person name="Grisel N."/>
            <person name="Haridas S."/>
            <person name="Kipfer T."/>
            <person name="LaButti K."/>
            <person name="Lindquist E."/>
            <person name="Lipzen A."/>
            <person name="Maire R."/>
            <person name="Meier B."/>
            <person name="Mihaltcheva S."/>
            <person name="Molinier V."/>
            <person name="Murat C."/>
            <person name="Poggeler S."/>
            <person name="Quandt C.A."/>
            <person name="Sperisen C."/>
            <person name="Tritt A."/>
            <person name="Tisserant E."/>
            <person name="Crous P.W."/>
            <person name="Henrissat B."/>
            <person name="Nehls U."/>
            <person name="Egli S."/>
            <person name="Spatafora J.W."/>
            <person name="Grigoriev I.V."/>
            <person name="Martin F.M."/>
        </authorList>
    </citation>
    <scope>NUCLEOTIDE SEQUENCE [LARGE SCALE GENOMIC DNA]</scope>
    <source>
        <strain evidence="9 10">CBS 207.34</strain>
    </source>
</reference>
<feature type="compositionally biased region" description="Polar residues" evidence="7">
    <location>
        <begin position="308"/>
        <end position="317"/>
    </location>
</feature>
<feature type="compositionally biased region" description="Polar residues" evidence="7">
    <location>
        <begin position="852"/>
        <end position="862"/>
    </location>
</feature>
<evidence type="ECO:0000256" key="5">
    <source>
        <dbReference type="ARBA" id="ARBA00022807"/>
    </source>
</evidence>
<dbReference type="GO" id="GO:0004843">
    <property type="term" value="F:cysteine-type deubiquitinase activity"/>
    <property type="evidence" value="ECO:0007669"/>
    <property type="project" value="UniProtKB-UniRule"/>
</dbReference>
<dbReference type="InterPro" id="IPR028889">
    <property type="entry name" value="USP"/>
</dbReference>
<gene>
    <name evidence="9" type="ORF">AOQ84DRAFT_336892</name>
</gene>
<dbReference type="EC" id="3.4.19.12" evidence="6"/>
<dbReference type="InterPro" id="IPR001394">
    <property type="entry name" value="Peptidase_C19_UCH"/>
</dbReference>
<keyword evidence="4 6" id="KW-0378">Hydrolase</keyword>
<feature type="compositionally biased region" description="Low complexity" evidence="7">
    <location>
        <begin position="835"/>
        <end position="850"/>
    </location>
</feature>
<evidence type="ECO:0000256" key="4">
    <source>
        <dbReference type="ARBA" id="ARBA00022801"/>
    </source>
</evidence>
<dbReference type="InterPro" id="IPR050164">
    <property type="entry name" value="Peptidase_C19"/>
</dbReference>
<dbReference type="GO" id="GO:0006508">
    <property type="term" value="P:proteolysis"/>
    <property type="evidence" value="ECO:0007669"/>
    <property type="project" value="UniProtKB-KW"/>
</dbReference>
<dbReference type="PANTHER" id="PTHR24006:SF687">
    <property type="entry name" value="UBIQUITIN CARBOXYL-TERMINAL HYDROLASE 10"/>
    <property type="match status" value="1"/>
</dbReference>
<sequence>MPGPHIPPAVPIHQGRRQSDYHYHIPPQTHSPVPHNPYVGYHHPQYHGQTHASPYPQQWYPYHQPQHQYQLPSRQYQSHSSPVVVSSHPHMQPVPPVNRQLGQTPPIVHTRTPPVARNLTPQPTPSTPSVTSQAHVSPPTPTTTVATPTPPPLTPSRPSFSAPPPPQQSHRMPFYPPLPWYSVPDAPFPPRSLNRRRRRRGPVAATEEGLAFPTREQAETTEEDEPVQEQTTVEEQAVSQTSTAAPASDLETPATSQAPSEADSTQPTTPSSALPPPSTRPSAPVSHTRTATKPVVPIVPIKPVPAASVTSTTQKSGTADKTEAKTTERADGSQASTTEAQANAENASVVTSPPAKLPPKSWADLVRTKAAPSTGQSPASTNGAVLTNGSGTTTTTTKSVADVLGSFSVDSDKKVAFLEPRGLVNTGNMCYMNSILQVLVFCVPFYDFLDQVGKRAVHSFKSETPLVDAMIEFMREFNVIDSAVSPEKLRLRLKDAELEQYGEPLTPEYVYDVIKRLPRFKHMTRGHQQDAEEFLGFLLAGLHDECAQVLKSHQPSNGTESVEITSPISERSGSVEGGWLEVGPKQKSAITRSSGTIEIESPVTKIFGGKLRSEYRVPGDKPSVTLEPYQPLQLDIGAANVHNITDALGGLTRLETLQGEVNSPRGYRALATKQVFIETLPPVLILHLKRFQYDTTGGAQKIWKKIGYPLELEIPKEVFPAHKRGGFAARGGLPRYRLTGVVYHHGKNASGGHYTVDVLRQEEREWIRMDDTIIRRIRSEDVAEGGSEEDPRVLAAALENHKRDQSANRNFYEQVGLNEEEEKAEGGWSQVNGLAAPSGAGSGPGKKWSGVVNGTSTPSTAGKRTPGGKEGVKDNKVAYILFYQQIKV</sequence>
<feature type="compositionally biased region" description="Polar residues" evidence="7">
    <location>
        <begin position="371"/>
        <end position="391"/>
    </location>
</feature>
<comment type="catalytic activity">
    <reaction evidence="1 6">
        <text>Thiol-dependent hydrolysis of ester, thioester, amide, peptide and isopeptide bonds formed by the C-terminal Gly of ubiquitin (a 76-residue protein attached to proteins as an intracellular targeting signal).</text>
        <dbReference type="EC" id="3.4.19.12"/>
    </reaction>
</comment>
<evidence type="ECO:0000256" key="2">
    <source>
        <dbReference type="ARBA" id="ARBA00022670"/>
    </source>
</evidence>
<dbReference type="GO" id="GO:0005829">
    <property type="term" value="C:cytosol"/>
    <property type="evidence" value="ECO:0007669"/>
    <property type="project" value="TreeGrafter"/>
</dbReference>
<evidence type="ECO:0000256" key="6">
    <source>
        <dbReference type="RuleBase" id="RU366025"/>
    </source>
</evidence>
<feature type="compositionally biased region" description="Polar residues" evidence="7">
    <location>
        <begin position="333"/>
        <end position="351"/>
    </location>
</feature>
<feature type="compositionally biased region" description="Basic and acidic residues" evidence="7">
    <location>
        <begin position="318"/>
        <end position="331"/>
    </location>
</feature>
<feature type="region of interest" description="Disordered" evidence="7">
    <location>
        <begin position="187"/>
        <end position="395"/>
    </location>
</feature>
<dbReference type="OrthoDB" id="429671at2759"/>
<evidence type="ECO:0000256" key="7">
    <source>
        <dbReference type="SAM" id="MobiDB-lite"/>
    </source>
</evidence>
<dbReference type="GO" id="GO:0016579">
    <property type="term" value="P:protein deubiquitination"/>
    <property type="evidence" value="ECO:0007669"/>
    <property type="project" value="InterPro"/>
</dbReference>
<feature type="region of interest" description="Disordered" evidence="7">
    <location>
        <begin position="835"/>
        <end position="871"/>
    </location>
</feature>
<keyword evidence="5 6" id="KW-0788">Thiol protease</keyword>
<dbReference type="GO" id="GO:0005634">
    <property type="term" value="C:nucleus"/>
    <property type="evidence" value="ECO:0007669"/>
    <property type="project" value="TreeGrafter"/>
</dbReference>
<dbReference type="AlphaFoldDB" id="A0A8E2F6E7"/>
<dbReference type="PANTHER" id="PTHR24006">
    <property type="entry name" value="UBIQUITIN CARBOXYL-TERMINAL HYDROLASE"/>
    <property type="match status" value="1"/>
</dbReference>
<feature type="domain" description="USP" evidence="8">
    <location>
        <begin position="421"/>
        <end position="815"/>
    </location>
</feature>
<organism evidence="9 10">
    <name type="scientific">Glonium stellatum</name>
    <dbReference type="NCBI Taxonomy" id="574774"/>
    <lineage>
        <taxon>Eukaryota</taxon>
        <taxon>Fungi</taxon>
        <taxon>Dikarya</taxon>
        <taxon>Ascomycota</taxon>
        <taxon>Pezizomycotina</taxon>
        <taxon>Dothideomycetes</taxon>
        <taxon>Pleosporomycetidae</taxon>
        <taxon>Gloniales</taxon>
        <taxon>Gloniaceae</taxon>
        <taxon>Glonium</taxon>
    </lineage>
</organism>
<dbReference type="InterPro" id="IPR018200">
    <property type="entry name" value="USP_CS"/>
</dbReference>
<dbReference type="CDD" id="cd02257">
    <property type="entry name" value="Peptidase_C19"/>
    <property type="match status" value="1"/>
</dbReference>
<keyword evidence="2 6" id="KW-0645">Protease</keyword>
<name>A0A8E2F6E7_9PEZI</name>
<feature type="compositionally biased region" description="Polar residues" evidence="7">
    <location>
        <begin position="253"/>
        <end position="263"/>
    </location>
</feature>
<protein>
    <recommendedName>
        <fullName evidence="6">Ubiquitin carboxyl-terminal hydrolase</fullName>
        <ecNumber evidence="6">3.4.19.12</ecNumber>
    </recommendedName>
</protein>
<dbReference type="Proteomes" id="UP000250140">
    <property type="component" value="Unassembled WGS sequence"/>
</dbReference>
<dbReference type="EMBL" id="KV749166">
    <property type="protein sequence ID" value="OCL10798.1"/>
    <property type="molecule type" value="Genomic_DNA"/>
</dbReference>
<dbReference type="PROSITE" id="PS00972">
    <property type="entry name" value="USP_1"/>
    <property type="match status" value="1"/>
</dbReference>
<evidence type="ECO:0000256" key="3">
    <source>
        <dbReference type="ARBA" id="ARBA00022786"/>
    </source>
</evidence>
<evidence type="ECO:0000259" key="8">
    <source>
        <dbReference type="PROSITE" id="PS50235"/>
    </source>
</evidence>
<feature type="compositionally biased region" description="Low complexity" evidence="7">
    <location>
        <begin position="78"/>
        <end position="91"/>
    </location>
</feature>
<dbReference type="Pfam" id="PF00443">
    <property type="entry name" value="UCH"/>
    <property type="match status" value="1"/>
</dbReference>
<dbReference type="InterPro" id="IPR038765">
    <property type="entry name" value="Papain-like_cys_pep_sf"/>
</dbReference>
<evidence type="ECO:0000313" key="9">
    <source>
        <dbReference type="EMBL" id="OCL10798.1"/>
    </source>
</evidence>
<feature type="compositionally biased region" description="Pro residues" evidence="7">
    <location>
        <begin position="148"/>
        <end position="167"/>
    </location>
</feature>
<dbReference type="SUPFAM" id="SSF54001">
    <property type="entry name" value="Cysteine proteinases"/>
    <property type="match status" value="1"/>
</dbReference>
<accession>A0A8E2F6E7</accession>
<feature type="compositionally biased region" description="Low complexity" evidence="7">
    <location>
        <begin position="228"/>
        <end position="241"/>
    </location>
</feature>
<proteinExistence type="inferred from homology"/>
<evidence type="ECO:0000313" key="10">
    <source>
        <dbReference type="Proteomes" id="UP000250140"/>
    </source>
</evidence>
<dbReference type="PROSITE" id="PS00973">
    <property type="entry name" value="USP_2"/>
    <property type="match status" value="1"/>
</dbReference>